<dbReference type="InterPro" id="IPR010982">
    <property type="entry name" value="Lambda_DNA-bd_dom_sf"/>
</dbReference>
<dbReference type="EMBL" id="CCAX010000001">
    <property type="protein sequence ID" value="CDO03703.1"/>
    <property type="molecule type" value="Genomic_DNA"/>
</dbReference>
<dbReference type="PROSITE" id="PS50943">
    <property type="entry name" value="HTH_CROC1"/>
    <property type="match status" value="1"/>
</dbReference>
<organism evidence="3 4">
    <name type="scientific">Oceanobacillus picturae</name>
    <dbReference type="NCBI Taxonomy" id="171693"/>
    <lineage>
        <taxon>Bacteria</taxon>
        <taxon>Bacillati</taxon>
        <taxon>Bacillota</taxon>
        <taxon>Bacilli</taxon>
        <taxon>Bacillales</taxon>
        <taxon>Bacillaceae</taxon>
        <taxon>Oceanobacillus</taxon>
    </lineage>
</organism>
<protein>
    <submittedName>
        <fullName evidence="3">Transcriptional regulator, y4mF family</fullName>
    </submittedName>
</protein>
<evidence type="ECO:0000259" key="2">
    <source>
        <dbReference type="PROSITE" id="PS50943"/>
    </source>
</evidence>
<accession>W9AE04</accession>
<dbReference type="PANTHER" id="PTHR46558:SF11">
    <property type="entry name" value="HTH-TYPE TRANSCRIPTIONAL REGULATOR XRE"/>
    <property type="match status" value="1"/>
</dbReference>
<dbReference type="PANTHER" id="PTHR46558">
    <property type="entry name" value="TRACRIPTIONAL REGULATORY PROTEIN-RELATED-RELATED"/>
    <property type="match status" value="1"/>
</dbReference>
<proteinExistence type="predicted"/>
<name>W9AE04_9BACI</name>
<dbReference type="RefSeq" id="WP_051557825.1">
    <property type="nucleotide sequence ID" value="NZ_CABLBW010000001.1"/>
</dbReference>
<keyword evidence="1" id="KW-0238">DNA-binding</keyword>
<comment type="caution">
    <text evidence="3">The sequence shown here is derived from an EMBL/GenBank/DDBJ whole genome shotgun (WGS) entry which is preliminary data.</text>
</comment>
<gene>
    <name evidence="3" type="ORF">BN988_02221</name>
</gene>
<dbReference type="InterPro" id="IPR001387">
    <property type="entry name" value="Cro/C1-type_HTH"/>
</dbReference>
<dbReference type="AlphaFoldDB" id="W9AE04"/>
<dbReference type="Pfam" id="PF01381">
    <property type="entry name" value="HTH_3"/>
    <property type="match status" value="1"/>
</dbReference>
<dbReference type="Proteomes" id="UP000028863">
    <property type="component" value="Unassembled WGS sequence"/>
</dbReference>
<reference evidence="3" key="1">
    <citation type="submission" date="2014-03" db="EMBL/GenBank/DDBJ databases">
        <title>Draft genome sequencing of Oceanobacillus picturae strain S1 isolated from human gut.</title>
        <authorList>
            <person name="Croce O."/>
            <person name="Lagier J.C."/>
            <person name="Raoult D."/>
        </authorList>
    </citation>
    <scope>NUCLEOTIDE SEQUENCE [LARGE SCALE GENOMIC DNA]</scope>
    <source>
        <strain evidence="3">S1</strain>
    </source>
</reference>
<reference evidence="3" key="2">
    <citation type="submission" date="2014-03" db="EMBL/GenBank/DDBJ databases">
        <authorList>
            <person name="Urmite Genomes"/>
        </authorList>
    </citation>
    <scope>NUCLEOTIDE SEQUENCE</scope>
    <source>
        <strain evidence="3">S1</strain>
    </source>
</reference>
<keyword evidence="4" id="KW-1185">Reference proteome</keyword>
<dbReference type="CDD" id="cd00093">
    <property type="entry name" value="HTH_XRE"/>
    <property type="match status" value="1"/>
</dbReference>
<dbReference type="SUPFAM" id="SSF47413">
    <property type="entry name" value="lambda repressor-like DNA-binding domains"/>
    <property type="match status" value="1"/>
</dbReference>
<dbReference type="GO" id="GO:0003677">
    <property type="term" value="F:DNA binding"/>
    <property type="evidence" value="ECO:0007669"/>
    <property type="project" value="UniProtKB-KW"/>
</dbReference>
<evidence type="ECO:0000256" key="1">
    <source>
        <dbReference type="ARBA" id="ARBA00023125"/>
    </source>
</evidence>
<evidence type="ECO:0000313" key="4">
    <source>
        <dbReference type="Proteomes" id="UP000028863"/>
    </source>
</evidence>
<sequence>MIQISKTIKQERLSRGMTQEALAEYLNTTKTTISKWENATLYPDITMLPKLARVFNISVDDLLNYSITMTDEEIKKVSISLSKMINRTFVD</sequence>
<dbReference type="SMART" id="SM00530">
    <property type="entry name" value="HTH_XRE"/>
    <property type="match status" value="1"/>
</dbReference>
<dbReference type="STRING" id="171693.BN988_02221"/>
<dbReference type="Gene3D" id="1.10.260.40">
    <property type="entry name" value="lambda repressor-like DNA-binding domains"/>
    <property type="match status" value="1"/>
</dbReference>
<dbReference type="eggNOG" id="COG1476">
    <property type="taxonomic scope" value="Bacteria"/>
</dbReference>
<evidence type="ECO:0000313" key="3">
    <source>
        <dbReference type="EMBL" id="CDO03703.1"/>
    </source>
</evidence>
<feature type="domain" description="HTH cro/C1-type" evidence="2">
    <location>
        <begin position="8"/>
        <end position="62"/>
    </location>
</feature>